<accession>A0A0B7GRF6</accession>
<dbReference type="Proteomes" id="UP000042527">
    <property type="component" value="Unassembled WGS sequence"/>
</dbReference>
<proteinExistence type="predicted"/>
<keyword evidence="2" id="KW-1185">Reference proteome</keyword>
<name>A0A0B7GRF6_TREPH</name>
<dbReference type="AlphaFoldDB" id="A0A0B7GRF6"/>
<organism evidence="1 2">
    <name type="scientific">Treponema phagedenis</name>
    <dbReference type="NCBI Taxonomy" id="162"/>
    <lineage>
        <taxon>Bacteria</taxon>
        <taxon>Pseudomonadati</taxon>
        <taxon>Spirochaetota</taxon>
        <taxon>Spirochaetia</taxon>
        <taxon>Spirochaetales</taxon>
        <taxon>Treponemataceae</taxon>
        <taxon>Treponema</taxon>
    </lineage>
</organism>
<reference evidence="2" key="1">
    <citation type="submission" date="2015-01" db="EMBL/GenBank/DDBJ databases">
        <authorList>
            <person name="Manzoor Shahid"/>
            <person name="Zubair Saima"/>
        </authorList>
    </citation>
    <scope>NUCLEOTIDE SEQUENCE [LARGE SCALE GENOMIC DNA]</scope>
    <source>
        <strain evidence="2">V1</strain>
    </source>
</reference>
<evidence type="ECO:0000313" key="2">
    <source>
        <dbReference type="Proteomes" id="UP000042527"/>
    </source>
</evidence>
<dbReference type="RefSeq" id="WP_024753234.1">
    <property type="nucleotide sequence ID" value="NZ_CDNC01000005.1"/>
</dbReference>
<gene>
    <name evidence="1" type="ORF">TPHV1_130041</name>
</gene>
<sequence length="218" mass="23783">MEQAGGFQNSISPDATPQSIALRTDTGTLKAANATENDDLVNLHTLKKEIDSKVSVIPSAENLFILFFQNTPYVQFPGKPEPGTLFSFDGYHWEKANYGGAFFRAEGGNANGFNGGVQAGGIPDAQGWLGFHGNRGGFAGVKGREGNAGNSGVFQERKRVEDPDNGIVTPVNETLINNYKELYLIEATEFRLSYGGMPIANEVRPVNYTVRLWYLIKD</sequence>
<evidence type="ECO:0000313" key="1">
    <source>
        <dbReference type="EMBL" id="CEM61003.1"/>
    </source>
</evidence>
<dbReference type="GeneID" id="57753944"/>
<protein>
    <submittedName>
        <fullName evidence="1">Uncharacterized protein</fullName>
    </submittedName>
</protein>
<dbReference type="EMBL" id="CDNC01000005">
    <property type="protein sequence ID" value="CEM61003.1"/>
    <property type="molecule type" value="Genomic_DNA"/>
</dbReference>